<dbReference type="SUPFAM" id="SSF54368">
    <property type="entry name" value="Glutamine synthetase, N-terminal domain"/>
    <property type="match status" value="1"/>
</dbReference>
<dbReference type="GO" id="GO:0004356">
    <property type="term" value="F:glutamine synthetase activity"/>
    <property type="evidence" value="ECO:0007669"/>
    <property type="project" value="UniProtKB-EC"/>
</dbReference>
<keyword evidence="3" id="KW-0547">Nucleotide-binding</keyword>
<dbReference type="InterPro" id="IPR036651">
    <property type="entry name" value="Gln_synt_N_sf"/>
</dbReference>
<evidence type="ECO:0000256" key="2">
    <source>
        <dbReference type="ARBA" id="ARBA00022598"/>
    </source>
</evidence>
<accession>A0A132MXM7</accession>
<reference evidence="10" key="1">
    <citation type="submission" date="2015-04" db="EMBL/GenBank/DDBJ databases">
        <title>Physiological reanalysis, assessment of diazotrophy, and genome sequences of multiple isolates of Streptomyces thermoautotrophicus.</title>
        <authorList>
            <person name="MacKellar D.C."/>
            <person name="Lieber L."/>
            <person name="Norman J."/>
            <person name="Bolger A."/>
            <person name="Tobin C."/>
            <person name="Murray J.W."/>
            <person name="Chang R."/>
            <person name="Ford T."/>
            <person name="Nguyen P.Q."/>
            <person name="Woodward J."/>
            <person name="Permingeat H."/>
            <person name="Joshi N.S."/>
            <person name="Silver P.A."/>
            <person name="Usadel B."/>
            <person name="Rutherford A.W."/>
            <person name="Friesen M."/>
            <person name="Prell J."/>
        </authorList>
    </citation>
    <scope>NUCLEOTIDE SEQUENCE [LARGE SCALE GENOMIC DNA]</scope>
    <source>
        <strain evidence="10">H1</strain>
    </source>
</reference>
<dbReference type="Proteomes" id="UP000070188">
    <property type="component" value="Unassembled WGS sequence"/>
</dbReference>
<feature type="domain" description="GS beta-grasp" evidence="7">
    <location>
        <begin position="22"/>
        <end position="114"/>
    </location>
</feature>
<gene>
    <name evidence="9" type="ORF">LI90_3163</name>
</gene>
<evidence type="ECO:0000313" key="10">
    <source>
        <dbReference type="Proteomes" id="UP000070188"/>
    </source>
</evidence>
<evidence type="ECO:0000256" key="5">
    <source>
        <dbReference type="PROSITE-ProRule" id="PRU01330"/>
    </source>
</evidence>
<dbReference type="PANTHER" id="PTHR43785">
    <property type="entry name" value="GAMMA-GLUTAMYLPUTRESCINE SYNTHETASE"/>
    <property type="match status" value="1"/>
</dbReference>
<keyword evidence="4" id="KW-0067">ATP-binding</keyword>
<evidence type="ECO:0000259" key="8">
    <source>
        <dbReference type="PROSITE" id="PS51987"/>
    </source>
</evidence>
<comment type="caution">
    <text evidence="9">The sequence shown here is derived from an EMBL/GenBank/DDBJ whole genome shotgun (WGS) entry which is preliminary data.</text>
</comment>
<dbReference type="InterPro" id="IPR008146">
    <property type="entry name" value="Gln_synth_cat_dom"/>
</dbReference>
<dbReference type="InterPro" id="IPR008147">
    <property type="entry name" value="Gln_synt_N"/>
</dbReference>
<proteinExistence type="inferred from homology"/>
<dbReference type="PROSITE" id="PS51986">
    <property type="entry name" value="GS_BETA_GRASP"/>
    <property type="match status" value="1"/>
</dbReference>
<dbReference type="GO" id="GO:0006542">
    <property type="term" value="P:glutamine biosynthetic process"/>
    <property type="evidence" value="ECO:0007669"/>
    <property type="project" value="InterPro"/>
</dbReference>
<dbReference type="STRING" id="1469144.LI90_3163"/>
<evidence type="ECO:0000259" key="7">
    <source>
        <dbReference type="PROSITE" id="PS51986"/>
    </source>
</evidence>
<dbReference type="PANTHER" id="PTHR43785:SF12">
    <property type="entry name" value="TYPE-1 GLUTAMINE SYNTHETASE 2"/>
    <property type="match status" value="1"/>
</dbReference>
<name>A0A132MXM7_9ACTN</name>
<dbReference type="OrthoDB" id="3277468at2"/>
<sequence>MTLPDPLAVQRALRLTDRLSAAGIRGIALTWVDNAGVTRVKTIPIDRLEYTVTWGIDMSPVFDVFLIDDSVTTSRHIAGPDGDLRMFPDLDRLTELAAQPGWAWAPVDRYTQEREPYAACQRGFARRMVKRAAERGLTLKVGFETEWFCGEDTAGGEPVPACTGPAYGMTRVLELSDYLDELYEAFADQGVEVLQIHPEYAPGQLAISTGYDDPVTAADTVVLVRQTIRAVAGHFGLRVSFAPVVVPGQAGNGGHLHLSLWRNGENLCGGGDGPYGMRGEGEAFLAGVLDALPALCAVGAPGVASYLRLIPSHWAGAFQCWGRENREAALRFVTSATSSVGTASAEIKCFDASANPYLVVGAVIAAGLAGLDAGLRLPPELTGDPALLSEPDLLARGIRRLPASLPEALEHLERCAFLRDAMGDPLFQAFTAVRRGEIALFDGAAPDEITAATRWRY</sequence>
<keyword evidence="2 9" id="KW-0436">Ligase</keyword>
<dbReference type="SMART" id="SM01230">
    <property type="entry name" value="Gln-synt_C"/>
    <property type="match status" value="1"/>
</dbReference>
<dbReference type="EC" id="6.3.1.2" evidence="9"/>
<organism evidence="9 10">
    <name type="scientific">Carbonactinospora thermoautotrophica</name>
    <dbReference type="NCBI Taxonomy" id="1469144"/>
    <lineage>
        <taxon>Bacteria</taxon>
        <taxon>Bacillati</taxon>
        <taxon>Actinomycetota</taxon>
        <taxon>Actinomycetes</taxon>
        <taxon>Kitasatosporales</taxon>
        <taxon>Carbonactinosporaceae</taxon>
        <taxon>Carbonactinospora</taxon>
    </lineage>
</organism>
<evidence type="ECO:0000256" key="4">
    <source>
        <dbReference type="ARBA" id="ARBA00022840"/>
    </source>
</evidence>
<dbReference type="Gene3D" id="3.10.20.70">
    <property type="entry name" value="Glutamine synthetase, N-terminal domain"/>
    <property type="match status" value="1"/>
</dbReference>
<evidence type="ECO:0000256" key="6">
    <source>
        <dbReference type="RuleBase" id="RU000384"/>
    </source>
</evidence>
<keyword evidence="10" id="KW-1185">Reference proteome</keyword>
<dbReference type="Gene3D" id="3.30.590.10">
    <property type="entry name" value="Glutamine synthetase/guanido kinase, catalytic domain"/>
    <property type="match status" value="1"/>
</dbReference>
<dbReference type="SUPFAM" id="SSF55931">
    <property type="entry name" value="Glutamine synthetase/guanido kinase"/>
    <property type="match status" value="1"/>
</dbReference>
<dbReference type="InterPro" id="IPR014746">
    <property type="entry name" value="Gln_synth/guanido_kin_cat_dom"/>
</dbReference>
<dbReference type="EMBL" id="LAXD01000001">
    <property type="protein sequence ID" value="KWX02122.1"/>
    <property type="molecule type" value="Genomic_DNA"/>
</dbReference>
<protein>
    <submittedName>
        <fullName evidence="9">Glutamine synthetase</fullName>
        <ecNumber evidence="9">6.3.1.2</ecNumber>
    </submittedName>
</protein>
<dbReference type="AlphaFoldDB" id="A0A132MXM7"/>
<dbReference type="PATRIC" id="fig|1469144.10.peg.3407"/>
<dbReference type="GO" id="GO:0005524">
    <property type="term" value="F:ATP binding"/>
    <property type="evidence" value="ECO:0007669"/>
    <property type="project" value="UniProtKB-KW"/>
</dbReference>
<evidence type="ECO:0000256" key="1">
    <source>
        <dbReference type="ARBA" id="ARBA00009897"/>
    </source>
</evidence>
<dbReference type="Pfam" id="PF00120">
    <property type="entry name" value="Gln-synt_C"/>
    <property type="match status" value="1"/>
</dbReference>
<evidence type="ECO:0000256" key="3">
    <source>
        <dbReference type="ARBA" id="ARBA00022741"/>
    </source>
</evidence>
<dbReference type="PROSITE" id="PS51987">
    <property type="entry name" value="GS_CATALYTIC"/>
    <property type="match status" value="1"/>
</dbReference>
<evidence type="ECO:0000313" key="9">
    <source>
        <dbReference type="EMBL" id="KWX02122.1"/>
    </source>
</evidence>
<feature type="domain" description="GS catalytic" evidence="8">
    <location>
        <begin position="121"/>
        <end position="457"/>
    </location>
</feature>
<comment type="similarity">
    <text evidence="1 5 6">Belongs to the glutamine synthetase family.</text>
</comment>
<dbReference type="RefSeq" id="WP_066888984.1">
    <property type="nucleotide sequence ID" value="NZ_LAXD01000001.1"/>
</dbReference>